<dbReference type="SUPFAM" id="SSF52172">
    <property type="entry name" value="CheY-like"/>
    <property type="match status" value="1"/>
</dbReference>
<protein>
    <submittedName>
        <fullName evidence="4">Response regulator</fullName>
    </submittedName>
</protein>
<keyword evidence="1 2" id="KW-0597">Phosphoprotein</keyword>
<dbReference type="EMBL" id="JACRIW010000020">
    <property type="protein sequence ID" value="MBI5168308.1"/>
    <property type="molecule type" value="Genomic_DNA"/>
</dbReference>
<dbReference type="PROSITE" id="PS50110">
    <property type="entry name" value="RESPONSE_REGULATORY"/>
    <property type="match status" value="1"/>
</dbReference>
<dbReference type="SUPFAM" id="SSF53649">
    <property type="entry name" value="Alkaline phosphatase-like"/>
    <property type="match status" value="1"/>
</dbReference>
<dbReference type="AlphaFoldDB" id="A0A933SD84"/>
<evidence type="ECO:0000313" key="5">
    <source>
        <dbReference type="Proteomes" id="UP000696931"/>
    </source>
</evidence>
<dbReference type="PANTHER" id="PTHR44591">
    <property type="entry name" value="STRESS RESPONSE REGULATOR PROTEIN 1"/>
    <property type="match status" value="1"/>
</dbReference>
<comment type="caution">
    <text evidence="4">The sequence shown here is derived from an EMBL/GenBank/DDBJ whole genome shotgun (WGS) entry which is preliminary data.</text>
</comment>
<proteinExistence type="predicted"/>
<dbReference type="InterPro" id="IPR017850">
    <property type="entry name" value="Alkaline_phosphatase_core_sf"/>
</dbReference>
<dbReference type="CDD" id="cd00156">
    <property type="entry name" value="REC"/>
    <property type="match status" value="1"/>
</dbReference>
<dbReference type="Pfam" id="PF00072">
    <property type="entry name" value="Response_reg"/>
    <property type="match status" value="1"/>
</dbReference>
<dbReference type="InterPro" id="IPR001789">
    <property type="entry name" value="Sig_transdc_resp-reg_receiver"/>
</dbReference>
<evidence type="ECO:0000256" key="2">
    <source>
        <dbReference type="PROSITE-ProRule" id="PRU00169"/>
    </source>
</evidence>
<dbReference type="InterPro" id="IPR050595">
    <property type="entry name" value="Bact_response_regulator"/>
</dbReference>
<dbReference type="Pfam" id="PF08665">
    <property type="entry name" value="PglZ"/>
    <property type="match status" value="1"/>
</dbReference>
<sequence length="557" mass="63869">MAPAKCPPYIVAPTPDRAPRRIEEGTTIETQRRILWADDEIDLLKPHIKFLEQKGYFVRAVPNGEDALAALEAERFDVLLIDEMMPGLGGLETLAQLKARDLTLPVVLITKSEEETLMEEAIGKRITDYLIKPVNPSQVFLACKRVFDSQKLQDSQRARDYVGEMQRWQMLDTRRLDWDGWVQLAVDVARWDVGLDGAPEAGLQQAHGDFRKSLNIDFARLIEERYPGWVQRAHKGLTDGRPNLSSDVVRHAVVPHLKAGTRVVFIVIDCMRLDQWFTLEPLLEEWFEIQRDYYLSILPTATPYSRNSIFAGLLPADLHKKHPDLWQENSGDERTRNRYERQLLDFQLERLGAMPATSPKYLKIYEVEEAHNTRRQIGSFSGVPLTSMVFNFLDILAHGRSESEILQELAPDEAAFRAVMKAWFTHSPLYEIFQALGTQDCTVVVTTDHGSVLGKRAALVYGNRDTSTNLRYKYGINLNTDSKQAIIVRKPMDYLLPDDGVNKNYVLAREDYYFVYPTKFHEYERQYRGSFQHGGVSVEEMILPLMTLRPRAPRPGT</sequence>
<reference evidence="4" key="1">
    <citation type="submission" date="2020-07" db="EMBL/GenBank/DDBJ databases">
        <title>Huge and variable diversity of episymbiotic CPR bacteria and DPANN archaea in groundwater ecosystems.</title>
        <authorList>
            <person name="He C.Y."/>
            <person name="Keren R."/>
            <person name="Whittaker M."/>
            <person name="Farag I.F."/>
            <person name="Doudna J."/>
            <person name="Cate J.H.D."/>
            <person name="Banfield J.F."/>
        </authorList>
    </citation>
    <scope>NUCLEOTIDE SEQUENCE</scope>
    <source>
        <strain evidence="4">NC_groundwater_1813_Pr3_B-0.1um_71_17</strain>
    </source>
</reference>
<evidence type="ECO:0000259" key="3">
    <source>
        <dbReference type="PROSITE" id="PS50110"/>
    </source>
</evidence>
<organism evidence="4 5">
    <name type="scientific">Eiseniibacteriota bacterium</name>
    <dbReference type="NCBI Taxonomy" id="2212470"/>
    <lineage>
        <taxon>Bacteria</taxon>
        <taxon>Candidatus Eiseniibacteriota</taxon>
    </lineage>
</organism>
<name>A0A933SD84_UNCEI</name>
<dbReference type="GO" id="GO:0000160">
    <property type="term" value="P:phosphorelay signal transduction system"/>
    <property type="evidence" value="ECO:0007669"/>
    <property type="project" value="InterPro"/>
</dbReference>
<dbReference type="PANTHER" id="PTHR44591:SF3">
    <property type="entry name" value="RESPONSE REGULATORY DOMAIN-CONTAINING PROTEIN"/>
    <property type="match status" value="1"/>
</dbReference>
<gene>
    <name evidence="4" type="ORF">HZA61_02350</name>
</gene>
<dbReference type="Proteomes" id="UP000696931">
    <property type="component" value="Unassembled WGS sequence"/>
</dbReference>
<accession>A0A933SD84</accession>
<evidence type="ECO:0000256" key="1">
    <source>
        <dbReference type="ARBA" id="ARBA00022553"/>
    </source>
</evidence>
<dbReference type="SMART" id="SM00448">
    <property type="entry name" value="REC"/>
    <property type="match status" value="1"/>
</dbReference>
<feature type="modified residue" description="4-aspartylphosphate" evidence="2">
    <location>
        <position position="82"/>
    </location>
</feature>
<dbReference type="Gene3D" id="3.40.50.2300">
    <property type="match status" value="1"/>
</dbReference>
<dbReference type="InterPro" id="IPR011006">
    <property type="entry name" value="CheY-like_superfamily"/>
</dbReference>
<feature type="domain" description="Response regulatory" evidence="3">
    <location>
        <begin position="33"/>
        <end position="147"/>
    </location>
</feature>
<evidence type="ECO:0000313" key="4">
    <source>
        <dbReference type="EMBL" id="MBI5168308.1"/>
    </source>
</evidence>